<dbReference type="Proteomes" id="UP000238034">
    <property type="component" value="Unassembled WGS sequence"/>
</dbReference>
<reference evidence="6 7" key="1">
    <citation type="submission" date="2018-03" db="EMBL/GenBank/DDBJ databases">
        <title>Genomic Encyclopedia of Type Strains, Phase III (KMG-III): the genomes of soil and plant-associated and newly described type strains.</title>
        <authorList>
            <person name="Whitman W."/>
        </authorList>
    </citation>
    <scope>NUCLEOTIDE SEQUENCE [LARGE SCALE GENOMIC DNA]</scope>
    <source>
        <strain evidence="6 7">CGMCC 1.9313</strain>
    </source>
</reference>
<dbReference type="PANTHER" id="PTHR43630:SF1">
    <property type="entry name" value="POLY-BETA-1,6-N-ACETYL-D-GLUCOSAMINE SYNTHASE"/>
    <property type="match status" value="1"/>
</dbReference>
<keyword evidence="7" id="KW-1185">Reference proteome</keyword>
<sequence length="372" mass="42456">MVDYIFVSVFILLQVVLIIQLYFITIVHGRLRAYKITEPAEQTTLPVSVIICARNEEKNLEKNLSLILEQDYPDFEVVVVNDCSSDDSEMLLRGFSSRYPHLKVVTLTEHARFKHGKKFAVTIGVKAAKNEHLLFTDADCRPASPNWIRRMQAQYTPGISIVLGYSPYENRGGFLNAFIRYESFSTALNYLSFALAGNPYMGVGRNLSYTKSLFFKAKGFASHMHILSGDDDLFVNENATSANTGIEVHPDSHVWSEPKTSWSSLWRQKVRHMGAGKAYKARDKRILSLQTGSSVLFYVLLGAMAALQAQWWIVPAVYLIRLIIQIVVYYPAMKKLNCKNVIWWFPLLDLFFNTFISILALVASFRKKVQWK</sequence>
<comment type="similarity">
    <text evidence="1">Belongs to the glycosyltransferase 2 family.</text>
</comment>
<evidence type="ECO:0000259" key="5">
    <source>
        <dbReference type="Pfam" id="PF00535"/>
    </source>
</evidence>
<dbReference type="RefSeq" id="WP_245925403.1">
    <property type="nucleotide sequence ID" value="NZ_PVTH01000001.1"/>
</dbReference>
<keyword evidence="4" id="KW-1133">Transmembrane helix</keyword>
<keyword evidence="4" id="KW-0472">Membrane</keyword>
<keyword evidence="3 6" id="KW-0808">Transferase</keyword>
<dbReference type="InterPro" id="IPR001173">
    <property type="entry name" value="Glyco_trans_2-like"/>
</dbReference>
<dbReference type="SUPFAM" id="SSF53448">
    <property type="entry name" value="Nucleotide-diphospho-sugar transferases"/>
    <property type="match status" value="1"/>
</dbReference>
<dbReference type="Pfam" id="PF00535">
    <property type="entry name" value="Glycos_transf_2"/>
    <property type="match status" value="1"/>
</dbReference>
<evidence type="ECO:0000256" key="2">
    <source>
        <dbReference type="ARBA" id="ARBA00022676"/>
    </source>
</evidence>
<evidence type="ECO:0000256" key="3">
    <source>
        <dbReference type="ARBA" id="ARBA00022679"/>
    </source>
</evidence>
<comment type="caution">
    <text evidence="6">The sequence shown here is derived from an EMBL/GenBank/DDBJ whole genome shotgun (WGS) entry which is preliminary data.</text>
</comment>
<dbReference type="EMBL" id="PVTH01000001">
    <property type="protein sequence ID" value="PRY55463.1"/>
    <property type="molecule type" value="Genomic_DNA"/>
</dbReference>
<protein>
    <submittedName>
        <fullName evidence="6">Cellulose synthase/poly-beta-1,6-N-acetylglucosamine synthase-like glycosyltransferase</fullName>
    </submittedName>
</protein>
<dbReference type="Gene3D" id="3.90.550.10">
    <property type="entry name" value="Spore Coat Polysaccharide Biosynthesis Protein SpsA, Chain A"/>
    <property type="match status" value="1"/>
</dbReference>
<dbReference type="GO" id="GO:0016757">
    <property type="term" value="F:glycosyltransferase activity"/>
    <property type="evidence" value="ECO:0007669"/>
    <property type="project" value="UniProtKB-KW"/>
</dbReference>
<dbReference type="AlphaFoldDB" id="A0A2T0UC20"/>
<feature type="transmembrane region" description="Helical" evidence="4">
    <location>
        <begin position="6"/>
        <end position="27"/>
    </location>
</feature>
<name>A0A2T0UC20_9SPHI</name>
<feature type="transmembrane region" description="Helical" evidence="4">
    <location>
        <begin position="312"/>
        <end position="330"/>
    </location>
</feature>
<feature type="domain" description="Glycosyltransferase 2-like" evidence="5">
    <location>
        <begin position="48"/>
        <end position="175"/>
    </location>
</feature>
<organism evidence="6 7">
    <name type="scientific">Arcticibacter pallidicorallinus</name>
    <dbReference type="NCBI Taxonomy" id="1259464"/>
    <lineage>
        <taxon>Bacteria</taxon>
        <taxon>Pseudomonadati</taxon>
        <taxon>Bacteroidota</taxon>
        <taxon>Sphingobacteriia</taxon>
        <taxon>Sphingobacteriales</taxon>
        <taxon>Sphingobacteriaceae</taxon>
        <taxon>Arcticibacter</taxon>
    </lineage>
</organism>
<dbReference type="InterPro" id="IPR029044">
    <property type="entry name" value="Nucleotide-diphossugar_trans"/>
</dbReference>
<keyword evidence="4" id="KW-0812">Transmembrane</keyword>
<proteinExistence type="inferred from homology"/>
<accession>A0A2T0UC20</accession>
<feature type="transmembrane region" description="Helical" evidence="4">
    <location>
        <begin position="286"/>
        <end position="306"/>
    </location>
</feature>
<evidence type="ECO:0000313" key="7">
    <source>
        <dbReference type="Proteomes" id="UP000238034"/>
    </source>
</evidence>
<evidence type="ECO:0000256" key="4">
    <source>
        <dbReference type="SAM" id="Phobius"/>
    </source>
</evidence>
<evidence type="ECO:0000256" key="1">
    <source>
        <dbReference type="ARBA" id="ARBA00006739"/>
    </source>
</evidence>
<dbReference type="PANTHER" id="PTHR43630">
    <property type="entry name" value="POLY-BETA-1,6-N-ACETYL-D-GLUCOSAMINE SYNTHASE"/>
    <property type="match status" value="1"/>
</dbReference>
<evidence type="ECO:0000313" key="6">
    <source>
        <dbReference type="EMBL" id="PRY55463.1"/>
    </source>
</evidence>
<keyword evidence="2" id="KW-0328">Glycosyltransferase</keyword>
<feature type="transmembrane region" description="Helical" evidence="4">
    <location>
        <begin position="342"/>
        <end position="365"/>
    </location>
</feature>
<gene>
    <name evidence="6" type="ORF">B0I27_101434</name>
</gene>